<proteinExistence type="predicted"/>
<reference evidence="9 10" key="1">
    <citation type="submission" date="2024-02" db="EMBL/GenBank/DDBJ databases">
        <title>New especies of Spiribacter isolated from saline water.</title>
        <authorList>
            <person name="Leon M.J."/>
            <person name="De La Haba R."/>
            <person name="Sanchez-Porro C."/>
            <person name="Ventosa A."/>
        </authorList>
    </citation>
    <scope>NUCLEOTIDE SEQUENCE [LARGE SCALE GENOMIC DNA]</scope>
    <source>
        <strain evidence="10">ag22IC4-189</strain>
    </source>
</reference>
<evidence type="ECO:0000256" key="3">
    <source>
        <dbReference type="ARBA" id="ARBA00022692"/>
    </source>
</evidence>
<organism evidence="9 10">
    <name type="scientific">Spiribacter insolitus</name>
    <dbReference type="NCBI Taxonomy" id="3122417"/>
    <lineage>
        <taxon>Bacteria</taxon>
        <taxon>Pseudomonadati</taxon>
        <taxon>Pseudomonadota</taxon>
        <taxon>Gammaproteobacteria</taxon>
        <taxon>Chromatiales</taxon>
        <taxon>Ectothiorhodospiraceae</taxon>
        <taxon>Spiribacter</taxon>
    </lineage>
</organism>
<dbReference type="PANTHER" id="PTHR32322:SF18">
    <property type="entry name" value="S-ADENOSYLMETHIONINE_S-ADENOSYLHOMOCYSTEINE TRANSPORTER"/>
    <property type="match status" value="1"/>
</dbReference>
<dbReference type="InterPro" id="IPR037185">
    <property type="entry name" value="EmrE-like"/>
</dbReference>
<sequence length="334" mass="35826">MPATMNDASPSRNRILLACAGLTGTAFFWATNAVLGRATVGEIPPISLAFWRWVTALIILAPIGIPAVIRQWPIVKRHWRAMVVLAALSVGLFNTLLYVAAQTTTALNIALMNASLPIALGLAAHFTLGERLDPIRGLGIALGFFGILTIITEADPMRLLRLQFVPGDLVMLGAVASWSTFSVVLRRQAVPLSAAAFLTVQIALGIPVVAPFYLAEISQVGLQLPNLSNFWVFLTVAVGPGLLAYTFWNNGVRTIGASRAALFLYLIPVFAAILGTIFLGEQLAAFHAVGGVFILAGLLLASRRPRPQSDRLQQDTRGGSGEGLQRNRRVSPRT</sequence>
<dbReference type="SUPFAM" id="SSF103481">
    <property type="entry name" value="Multidrug resistance efflux transporter EmrE"/>
    <property type="match status" value="2"/>
</dbReference>
<feature type="region of interest" description="Disordered" evidence="6">
    <location>
        <begin position="306"/>
        <end position="334"/>
    </location>
</feature>
<keyword evidence="2" id="KW-1003">Cell membrane</keyword>
<feature type="transmembrane region" description="Helical" evidence="7">
    <location>
        <begin position="49"/>
        <end position="69"/>
    </location>
</feature>
<gene>
    <name evidence="9" type="ORF">V6X30_03310</name>
</gene>
<name>A0ABV3T5E3_9GAMM</name>
<dbReference type="InterPro" id="IPR050638">
    <property type="entry name" value="AA-Vitamin_Transporters"/>
</dbReference>
<feature type="transmembrane region" description="Helical" evidence="7">
    <location>
        <begin position="230"/>
        <end position="248"/>
    </location>
</feature>
<evidence type="ECO:0000256" key="1">
    <source>
        <dbReference type="ARBA" id="ARBA00004651"/>
    </source>
</evidence>
<accession>A0ABV3T5E3</accession>
<keyword evidence="5 7" id="KW-0472">Membrane</keyword>
<evidence type="ECO:0000256" key="6">
    <source>
        <dbReference type="SAM" id="MobiDB-lite"/>
    </source>
</evidence>
<keyword evidence="4 7" id="KW-1133">Transmembrane helix</keyword>
<evidence type="ECO:0000313" key="9">
    <source>
        <dbReference type="EMBL" id="MEX0430431.1"/>
    </source>
</evidence>
<feature type="transmembrane region" description="Helical" evidence="7">
    <location>
        <begin position="284"/>
        <end position="301"/>
    </location>
</feature>
<evidence type="ECO:0000256" key="5">
    <source>
        <dbReference type="ARBA" id="ARBA00023136"/>
    </source>
</evidence>
<dbReference type="PANTHER" id="PTHR32322">
    <property type="entry name" value="INNER MEMBRANE TRANSPORTER"/>
    <property type="match status" value="1"/>
</dbReference>
<dbReference type="Pfam" id="PF00892">
    <property type="entry name" value="EamA"/>
    <property type="match status" value="2"/>
</dbReference>
<dbReference type="Proteomes" id="UP001556637">
    <property type="component" value="Unassembled WGS sequence"/>
</dbReference>
<feature type="transmembrane region" description="Helical" evidence="7">
    <location>
        <begin position="107"/>
        <end position="128"/>
    </location>
</feature>
<keyword evidence="3 7" id="KW-0812">Transmembrane</keyword>
<evidence type="ECO:0000313" key="10">
    <source>
        <dbReference type="Proteomes" id="UP001556637"/>
    </source>
</evidence>
<feature type="transmembrane region" description="Helical" evidence="7">
    <location>
        <begin position="192"/>
        <end position="210"/>
    </location>
</feature>
<feature type="transmembrane region" description="Helical" evidence="7">
    <location>
        <begin position="164"/>
        <end position="185"/>
    </location>
</feature>
<keyword evidence="10" id="KW-1185">Reference proteome</keyword>
<evidence type="ECO:0000256" key="7">
    <source>
        <dbReference type="SAM" id="Phobius"/>
    </source>
</evidence>
<dbReference type="RefSeq" id="WP_367983227.1">
    <property type="nucleotide sequence ID" value="NZ_JBAKFF010000001.1"/>
</dbReference>
<evidence type="ECO:0000256" key="4">
    <source>
        <dbReference type="ARBA" id="ARBA00022989"/>
    </source>
</evidence>
<evidence type="ECO:0000256" key="2">
    <source>
        <dbReference type="ARBA" id="ARBA00022475"/>
    </source>
</evidence>
<feature type="transmembrane region" description="Helical" evidence="7">
    <location>
        <begin position="260"/>
        <end position="278"/>
    </location>
</feature>
<feature type="domain" description="EamA" evidence="8">
    <location>
        <begin position="22"/>
        <end position="151"/>
    </location>
</feature>
<comment type="caution">
    <text evidence="9">The sequence shown here is derived from an EMBL/GenBank/DDBJ whole genome shotgun (WGS) entry which is preliminary data.</text>
</comment>
<evidence type="ECO:0000259" key="8">
    <source>
        <dbReference type="Pfam" id="PF00892"/>
    </source>
</evidence>
<feature type="transmembrane region" description="Helical" evidence="7">
    <location>
        <begin position="135"/>
        <end position="152"/>
    </location>
</feature>
<dbReference type="InterPro" id="IPR000620">
    <property type="entry name" value="EamA_dom"/>
</dbReference>
<feature type="transmembrane region" description="Helical" evidence="7">
    <location>
        <begin position="81"/>
        <end position="101"/>
    </location>
</feature>
<feature type="domain" description="EamA" evidence="8">
    <location>
        <begin position="166"/>
        <end position="302"/>
    </location>
</feature>
<dbReference type="EMBL" id="JBAKFF010000001">
    <property type="protein sequence ID" value="MEX0430431.1"/>
    <property type="molecule type" value="Genomic_DNA"/>
</dbReference>
<protein>
    <submittedName>
        <fullName evidence="9">DMT family transporter</fullName>
    </submittedName>
</protein>
<comment type="subcellular location">
    <subcellularLocation>
        <location evidence="1">Cell membrane</location>
        <topology evidence="1">Multi-pass membrane protein</topology>
    </subcellularLocation>
</comment>